<organism evidence="1 2">
    <name type="scientific">Dokdonia sinensis</name>
    <dbReference type="NCBI Taxonomy" id="2479847"/>
    <lineage>
        <taxon>Bacteria</taxon>
        <taxon>Pseudomonadati</taxon>
        <taxon>Bacteroidota</taxon>
        <taxon>Flavobacteriia</taxon>
        <taxon>Flavobacteriales</taxon>
        <taxon>Flavobacteriaceae</taxon>
        <taxon>Dokdonia</taxon>
    </lineage>
</organism>
<keyword evidence="2" id="KW-1185">Reference proteome</keyword>
<gene>
    <name evidence="1" type="primary">gldH</name>
    <name evidence="1" type="ORF">EAX61_08510</name>
</gene>
<dbReference type="InterPro" id="IPR020018">
    <property type="entry name" value="Motility-assoc_lipoprot_GldH"/>
</dbReference>
<evidence type="ECO:0000313" key="2">
    <source>
        <dbReference type="Proteomes" id="UP000281985"/>
    </source>
</evidence>
<proteinExistence type="predicted"/>
<reference evidence="1 2" key="1">
    <citation type="submission" date="2018-10" db="EMBL/GenBank/DDBJ databases">
        <title>Dokdonia luteus sp. nov., isolated from sea water.</title>
        <authorList>
            <person name="Zhou L.Y."/>
            <person name="Du Z.J."/>
        </authorList>
    </citation>
    <scope>NUCLEOTIDE SEQUENCE [LARGE SCALE GENOMIC DNA]</scope>
    <source>
        <strain evidence="1 2">SH27</strain>
    </source>
</reference>
<evidence type="ECO:0000313" key="1">
    <source>
        <dbReference type="EMBL" id="RMB59096.1"/>
    </source>
</evidence>
<accession>A0A3M0GP92</accession>
<keyword evidence="1" id="KW-0449">Lipoprotein</keyword>
<dbReference type="Pfam" id="PF14109">
    <property type="entry name" value="GldH_lipo"/>
    <property type="match status" value="1"/>
</dbReference>
<dbReference type="AlphaFoldDB" id="A0A3M0GP92"/>
<protein>
    <submittedName>
        <fullName evidence="1">Gliding motility lipoprotein GldH</fullName>
    </submittedName>
</protein>
<name>A0A3M0GP92_9FLAO</name>
<dbReference type="NCBIfam" id="TIGR03511">
    <property type="entry name" value="GldH_lipo"/>
    <property type="match status" value="1"/>
</dbReference>
<dbReference type="EMBL" id="REFV01000007">
    <property type="protein sequence ID" value="RMB59096.1"/>
    <property type="molecule type" value="Genomic_DNA"/>
</dbReference>
<comment type="caution">
    <text evidence="1">The sequence shown here is derived from an EMBL/GenBank/DDBJ whole genome shotgun (WGS) entry which is preliminary data.</text>
</comment>
<dbReference type="PROSITE" id="PS51257">
    <property type="entry name" value="PROKAR_LIPOPROTEIN"/>
    <property type="match status" value="1"/>
</dbReference>
<dbReference type="RefSeq" id="WP_121917264.1">
    <property type="nucleotide sequence ID" value="NZ_REFV01000007.1"/>
</dbReference>
<sequence>MRSFLGLIIVLAFSVSCDDASIYTSYETLNGGWDKQEPVTFKLPELDSVASYNTFITMRVNHEYAYSNLFLITRMGYPNGKVETDTLEYKMAEPSGELLGKGIGDIKENKLWYKEGVRFRESGTYTVTIEQAMRANGNVAADQKLKGITEIGLRIERQAE</sequence>
<dbReference type="Proteomes" id="UP000281985">
    <property type="component" value="Unassembled WGS sequence"/>
</dbReference>
<dbReference type="OrthoDB" id="982482at2"/>